<dbReference type="EMBL" id="CZKA01000046">
    <property type="protein sequence ID" value="CUR58541.1"/>
    <property type="molecule type" value="Genomic_DNA"/>
</dbReference>
<dbReference type="PANTHER" id="PTHR48105">
    <property type="entry name" value="THIOREDOXIN REDUCTASE 1-RELATED-RELATED"/>
    <property type="match status" value="1"/>
</dbReference>
<dbReference type="InterPro" id="IPR036188">
    <property type="entry name" value="FAD/NAD-bd_sf"/>
</dbReference>
<dbReference type="InterPro" id="IPR050097">
    <property type="entry name" value="Ferredoxin-NADP_redctase_2"/>
</dbReference>
<reference evidence="4" key="1">
    <citation type="submission" date="2015-08" db="EMBL/GenBank/DDBJ databases">
        <authorList>
            <person name="Babu N.S."/>
            <person name="Beckwith C.J."/>
            <person name="Beseler K.G."/>
            <person name="Brison A."/>
            <person name="Carone J.V."/>
            <person name="Caskin T.P."/>
            <person name="Diamond M."/>
            <person name="Durham M.E."/>
            <person name="Foxe J.M."/>
            <person name="Go M."/>
            <person name="Henderson B.A."/>
            <person name="Jones I.B."/>
            <person name="McGettigan J.A."/>
            <person name="Micheletti S.J."/>
            <person name="Nasrallah M.E."/>
            <person name="Ortiz D."/>
            <person name="Piller C.R."/>
            <person name="Privatt S.R."/>
            <person name="Schneider S.L."/>
            <person name="Sharp S."/>
            <person name="Smith T.C."/>
            <person name="Stanton J.D."/>
            <person name="Ullery H.E."/>
            <person name="Wilson R.J."/>
            <person name="Serrano M.G."/>
            <person name="Buck G."/>
            <person name="Lee V."/>
            <person name="Wang Y."/>
            <person name="Carvalho R."/>
            <person name="Voegtly L."/>
            <person name="Shi R."/>
            <person name="Duckworth R."/>
            <person name="Johnson A."/>
            <person name="Loviza R."/>
            <person name="Walstead R."/>
            <person name="Shah Z."/>
            <person name="Kiflezghi M."/>
            <person name="Wade K."/>
            <person name="Ball S.L."/>
            <person name="Bradley K.W."/>
            <person name="Asai D.J."/>
            <person name="Bowman C.A."/>
            <person name="Russell D.A."/>
            <person name="Pope W.H."/>
            <person name="Jacobs-Sera D."/>
            <person name="Hendrix R.W."/>
            <person name="Hatfull G.F."/>
        </authorList>
    </citation>
    <scope>NUCLEOTIDE SEQUENCE</scope>
</reference>
<proteinExistence type="predicted"/>
<dbReference type="AlphaFoldDB" id="A0A2P2C959"/>
<dbReference type="GO" id="GO:0004791">
    <property type="term" value="F:thioredoxin-disulfide reductase (NADPH) activity"/>
    <property type="evidence" value="ECO:0007669"/>
    <property type="project" value="UniProtKB-EC"/>
</dbReference>
<dbReference type="Gene3D" id="3.50.50.60">
    <property type="entry name" value="FAD/NAD(P)-binding domain"/>
    <property type="match status" value="2"/>
</dbReference>
<evidence type="ECO:0000256" key="1">
    <source>
        <dbReference type="ARBA" id="ARBA00022630"/>
    </source>
</evidence>
<dbReference type="EC" id="1.8.1.9" evidence="4"/>
<accession>A0A2P2C959</accession>
<name>A0A2P2C959_9ZZZZ</name>
<gene>
    <name evidence="4" type="ORF">NOCA2500021</name>
</gene>
<sequence>MNESNEYDVVVVGGGAAGLSAALVLSRARRRVAVVDAGEPRNAPAAHLQGFLGSDGRPPSDLLEAGRAEVTGYGGRIVAGRVTGIVPSGMPSPTQGRRQQFDVRLADGRTLRTRRVLVTTGLRDVLPDLPGVRERWGRDLLHCPYCHGWEVRDLPLGVLGGHSEALAHAQLIREWSPDVVLFTDGVVLTAAQREQLVARAIGVVDGRVARLVVDDDRLTGVELADGRVVRRAAVFVRPGFAANDDLLLRLGCATQQDGWVAVDATGRTSVPGVWAAGNAVNPRAQVVTAAGEGSAAAIALNNDLVEEDVPAAVVSFRLGLPV</sequence>
<dbReference type="SUPFAM" id="SSF51905">
    <property type="entry name" value="FAD/NAD(P)-binding domain"/>
    <property type="match status" value="1"/>
</dbReference>
<evidence type="ECO:0000313" key="4">
    <source>
        <dbReference type="EMBL" id="CUR58541.1"/>
    </source>
</evidence>
<dbReference type="InterPro" id="IPR023753">
    <property type="entry name" value="FAD/NAD-binding_dom"/>
</dbReference>
<dbReference type="Pfam" id="PF07992">
    <property type="entry name" value="Pyr_redox_2"/>
    <property type="match status" value="1"/>
</dbReference>
<evidence type="ECO:0000256" key="2">
    <source>
        <dbReference type="ARBA" id="ARBA00023002"/>
    </source>
</evidence>
<dbReference type="PRINTS" id="PR00469">
    <property type="entry name" value="PNDRDTASEII"/>
</dbReference>
<keyword evidence="2 4" id="KW-0560">Oxidoreductase</keyword>
<dbReference type="PRINTS" id="PR00368">
    <property type="entry name" value="FADPNR"/>
</dbReference>
<evidence type="ECO:0000259" key="3">
    <source>
        <dbReference type="Pfam" id="PF07992"/>
    </source>
</evidence>
<keyword evidence="1" id="KW-0285">Flavoprotein</keyword>
<feature type="domain" description="FAD/NAD(P)-binding" evidence="3">
    <location>
        <begin position="7"/>
        <end position="293"/>
    </location>
</feature>
<protein>
    <submittedName>
        <fullName evidence="4">Thioredoxin-disulfide reductase</fullName>
        <ecNumber evidence="4">1.8.1.9</ecNumber>
    </submittedName>
</protein>
<organism evidence="4">
    <name type="scientific">metagenome</name>
    <dbReference type="NCBI Taxonomy" id="256318"/>
    <lineage>
        <taxon>unclassified sequences</taxon>
        <taxon>metagenomes</taxon>
    </lineage>
</organism>